<name>A0A4Q7LXR0_9MICO</name>
<comment type="caution">
    <text evidence="4">The sequence shown here is derived from an EMBL/GenBank/DDBJ whole genome shotgun (WGS) entry which is preliminary data.</text>
</comment>
<reference evidence="4 5" key="1">
    <citation type="journal article" date="2015" name="Stand. Genomic Sci.">
        <title>Genomic Encyclopedia of Bacterial and Archaeal Type Strains, Phase III: the genomes of soil and plant-associated and newly described type strains.</title>
        <authorList>
            <person name="Whitman W.B."/>
            <person name="Woyke T."/>
            <person name="Klenk H.P."/>
            <person name="Zhou Y."/>
            <person name="Lilburn T.G."/>
            <person name="Beck B.J."/>
            <person name="De Vos P."/>
            <person name="Vandamme P."/>
            <person name="Eisen J.A."/>
            <person name="Garrity G."/>
            <person name="Hugenholtz P."/>
            <person name="Kyrpides N.C."/>
        </authorList>
    </citation>
    <scope>NUCLEOTIDE SEQUENCE [LARGE SCALE GENOMIC DNA]</scope>
    <source>
        <strain evidence="4 5">CV2</strain>
    </source>
</reference>
<dbReference type="SUPFAM" id="SSF46689">
    <property type="entry name" value="Homeodomain-like"/>
    <property type="match status" value="1"/>
</dbReference>
<dbReference type="InterPro" id="IPR009057">
    <property type="entry name" value="Homeodomain-like_sf"/>
</dbReference>
<evidence type="ECO:0000256" key="1">
    <source>
        <dbReference type="ARBA" id="ARBA00023125"/>
    </source>
</evidence>
<feature type="domain" description="HTH tetR-type" evidence="3">
    <location>
        <begin position="7"/>
        <end position="67"/>
    </location>
</feature>
<dbReference type="PROSITE" id="PS50977">
    <property type="entry name" value="HTH_TETR_2"/>
    <property type="match status" value="1"/>
</dbReference>
<dbReference type="InterPro" id="IPR001647">
    <property type="entry name" value="HTH_TetR"/>
</dbReference>
<dbReference type="AlphaFoldDB" id="A0A4Q7LXR0"/>
<dbReference type="Proteomes" id="UP000293519">
    <property type="component" value="Unassembled WGS sequence"/>
</dbReference>
<gene>
    <name evidence="4" type="ORF">EV141_0824</name>
</gene>
<sequence length="200" mass="22085">MARRTDPNRKPELLAQILEHLRDQPLSAVTFRTLADALGVSPFTLVYHFGTRAELIADIIRAVGQRQQQVIDAELAVDPSLDAHIAAIRESWRGFLDPATRALLRLEFEAALLQVTDPELTVGGRDVHERWVEWGAEALERLGVPHDDAIIESRALVDQLYGVQFDLVVTGDEEAATAACDVMIDGYRARVEALIPATVA</sequence>
<dbReference type="RefSeq" id="WP_130484667.1">
    <property type="nucleotide sequence ID" value="NZ_SGWW01000001.1"/>
</dbReference>
<keyword evidence="1 2" id="KW-0238">DNA-binding</keyword>
<proteinExistence type="predicted"/>
<evidence type="ECO:0000256" key="2">
    <source>
        <dbReference type="PROSITE-ProRule" id="PRU00335"/>
    </source>
</evidence>
<feature type="DNA-binding region" description="H-T-H motif" evidence="2">
    <location>
        <begin position="30"/>
        <end position="49"/>
    </location>
</feature>
<dbReference type="Pfam" id="PF00440">
    <property type="entry name" value="TetR_N"/>
    <property type="match status" value="1"/>
</dbReference>
<organism evidence="4 5">
    <name type="scientific">Microcella putealis</name>
    <dbReference type="NCBI Taxonomy" id="337005"/>
    <lineage>
        <taxon>Bacteria</taxon>
        <taxon>Bacillati</taxon>
        <taxon>Actinomycetota</taxon>
        <taxon>Actinomycetes</taxon>
        <taxon>Micrococcales</taxon>
        <taxon>Microbacteriaceae</taxon>
        <taxon>Microcella</taxon>
    </lineage>
</organism>
<evidence type="ECO:0000259" key="3">
    <source>
        <dbReference type="PROSITE" id="PS50977"/>
    </source>
</evidence>
<accession>A0A4Q7LXR0</accession>
<dbReference type="Gene3D" id="1.10.357.10">
    <property type="entry name" value="Tetracycline Repressor, domain 2"/>
    <property type="match status" value="1"/>
</dbReference>
<evidence type="ECO:0000313" key="4">
    <source>
        <dbReference type="EMBL" id="RZS59594.1"/>
    </source>
</evidence>
<dbReference type="EMBL" id="SGWW01000001">
    <property type="protein sequence ID" value="RZS59594.1"/>
    <property type="molecule type" value="Genomic_DNA"/>
</dbReference>
<protein>
    <submittedName>
        <fullName evidence="4">TetR family transcriptional regulator</fullName>
    </submittedName>
</protein>
<dbReference type="GO" id="GO:0003677">
    <property type="term" value="F:DNA binding"/>
    <property type="evidence" value="ECO:0007669"/>
    <property type="project" value="UniProtKB-UniRule"/>
</dbReference>
<evidence type="ECO:0000313" key="5">
    <source>
        <dbReference type="Proteomes" id="UP000293519"/>
    </source>
</evidence>
<keyword evidence="5" id="KW-1185">Reference proteome</keyword>
<dbReference type="OrthoDB" id="5177743at2"/>